<dbReference type="Gene3D" id="3.30.40.10">
    <property type="entry name" value="Zinc/RING finger domain, C3HC4 (zinc finger)"/>
    <property type="match status" value="1"/>
</dbReference>
<evidence type="ECO:0000313" key="6">
    <source>
        <dbReference type="Proteomes" id="UP001459277"/>
    </source>
</evidence>
<organism evidence="5 6">
    <name type="scientific">Lithocarpus litseifolius</name>
    <dbReference type="NCBI Taxonomy" id="425828"/>
    <lineage>
        <taxon>Eukaryota</taxon>
        <taxon>Viridiplantae</taxon>
        <taxon>Streptophyta</taxon>
        <taxon>Embryophyta</taxon>
        <taxon>Tracheophyta</taxon>
        <taxon>Spermatophyta</taxon>
        <taxon>Magnoliopsida</taxon>
        <taxon>eudicotyledons</taxon>
        <taxon>Gunneridae</taxon>
        <taxon>Pentapetalae</taxon>
        <taxon>rosids</taxon>
        <taxon>fabids</taxon>
        <taxon>Fagales</taxon>
        <taxon>Fagaceae</taxon>
        <taxon>Lithocarpus</taxon>
    </lineage>
</organism>
<dbReference type="AlphaFoldDB" id="A0AAW2BDQ2"/>
<dbReference type="Proteomes" id="UP001459277">
    <property type="component" value="Unassembled WGS sequence"/>
</dbReference>
<dbReference type="InterPro" id="IPR011011">
    <property type="entry name" value="Znf_FYVE_PHD"/>
</dbReference>
<sequence>MLVLRIKERDVLEQLVEQAMACRTFLTTIFNFSLAYFDKDLGVVSEKLTTAVNVATDSGALSLDKVFELIMEGENLPSYLEKEIKRAMIAFDQCDEWYHFDCINLVSPPKVYICPACKPQQQDLSATPSVDLDG</sequence>
<keyword evidence="1" id="KW-0479">Metal-binding</keyword>
<evidence type="ECO:0000256" key="2">
    <source>
        <dbReference type="ARBA" id="ARBA00022771"/>
    </source>
</evidence>
<evidence type="ECO:0000313" key="5">
    <source>
        <dbReference type="EMBL" id="KAK9983523.1"/>
    </source>
</evidence>
<evidence type="ECO:0000256" key="1">
    <source>
        <dbReference type="ARBA" id="ARBA00022723"/>
    </source>
</evidence>
<reference evidence="5 6" key="1">
    <citation type="submission" date="2024-01" db="EMBL/GenBank/DDBJ databases">
        <title>A telomere-to-telomere, gap-free genome of sweet tea (Lithocarpus litseifolius).</title>
        <authorList>
            <person name="Zhou J."/>
        </authorList>
    </citation>
    <scope>NUCLEOTIDE SEQUENCE [LARGE SCALE GENOMIC DNA]</scope>
    <source>
        <strain evidence="5">Zhou-2022a</strain>
        <tissue evidence="5">Leaf</tissue>
    </source>
</reference>
<dbReference type="InterPro" id="IPR013083">
    <property type="entry name" value="Znf_RING/FYVE/PHD"/>
</dbReference>
<protein>
    <recommendedName>
        <fullName evidence="4">PHD-type domain-containing protein</fullName>
    </recommendedName>
</protein>
<dbReference type="Pfam" id="PF00628">
    <property type="entry name" value="PHD"/>
    <property type="match status" value="1"/>
</dbReference>
<dbReference type="GO" id="GO:0008270">
    <property type="term" value="F:zinc ion binding"/>
    <property type="evidence" value="ECO:0007669"/>
    <property type="project" value="UniProtKB-KW"/>
</dbReference>
<dbReference type="InterPro" id="IPR019787">
    <property type="entry name" value="Znf_PHD-finger"/>
</dbReference>
<name>A0AAW2BDQ2_9ROSI</name>
<dbReference type="EMBL" id="JAZDWU010000012">
    <property type="protein sequence ID" value="KAK9983523.1"/>
    <property type="molecule type" value="Genomic_DNA"/>
</dbReference>
<keyword evidence="3" id="KW-0862">Zinc</keyword>
<evidence type="ECO:0000256" key="3">
    <source>
        <dbReference type="ARBA" id="ARBA00022833"/>
    </source>
</evidence>
<evidence type="ECO:0000259" key="4">
    <source>
        <dbReference type="Pfam" id="PF00628"/>
    </source>
</evidence>
<dbReference type="SUPFAM" id="SSF57903">
    <property type="entry name" value="FYVE/PHD zinc finger"/>
    <property type="match status" value="1"/>
</dbReference>
<feature type="domain" description="PHD-type" evidence="4">
    <location>
        <begin position="85"/>
        <end position="117"/>
    </location>
</feature>
<comment type="caution">
    <text evidence="5">The sequence shown here is derived from an EMBL/GenBank/DDBJ whole genome shotgun (WGS) entry which is preliminary data.</text>
</comment>
<keyword evidence="2" id="KW-0863">Zinc-finger</keyword>
<proteinExistence type="predicted"/>
<keyword evidence="6" id="KW-1185">Reference proteome</keyword>
<accession>A0AAW2BDQ2</accession>
<gene>
    <name evidence="5" type="ORF">SO802_033048</name>
</gene>